<proteinExistence type="predicted"/>
<feature type="signal peptide" evidence="1">
    <location>
        <begin position="1"/>
        <end position="19"/>
    </location>
</feature>
<sequence>MKLITVFTFFLMFSSSVFAQKMLIDKEYTYKMEYKPFKKLFKKEEDTDKKSMTFYNGLKTYKKNMSSYYVSYKCNFNAMKQLVGFDVMFVGSSKEAVRDASVAYMQELVQAQGYKEVTAGSNKINYVKDNFTYKQKSLGYDYIDSKKKKKMWVAKYQMRVYNQSK</sequence>
<evidence type="ECO:0000313" key="3">
    <source>
        <dbReference type="Proteomes" id="UP000267268"/>
    </source>
</evidence>
<keyword evidence="1" id="KW-0732">Signal</keyword>
<reference evidence="2 3" key="1">
    <citation type="submission" date="2018-12" db="EMBL/GenBank/DDBJ databases">
        <title>Flammeovirga pectinis sp. nov., isolated from the gut of the Korean scallop, Patinopecten yessoensis.</title>
        <authorList>
            <person name="Bae J.-W."/>
            <person name="Jeong Y.-S."/>
            <person name="Kang W."/>
        </authorList>
    </citation>
    <scope>NUCLEOTIDE SEQUENCE [LARGE SCALE GENOMIC DNA]</scope>
    <source>
        <strain evidence="2 3">L12M1</strain>
    </source>
</reference>
<gene>
    <name evidence="2" type="ORF">EI427_05235</name>
</gene>
<dbReference type="EMBL" id="CP034562">
    <property type="protein sequence ID" value="AZQ61655.1"/>
    <property type="molecule type" value="Genomic_DNA"/>
</dbReference>
<evidence type="ECO:0000256" key="1">
    <source>
        <dbReference type="SAM" id="SignalP"/>
    </source>
</evidence>
<dbReference type="AlphaFoldDB" id="A0A3Q9FLX6"/>
<dbReference type="RefSeq" id="WP_126612362.1">
    <property type="nucleotide sequence ID" value="NZ_CP034562.1"/>
</dbReference>
<feature type="chain" id="PRO_5018645963" evidence="1">
    <location>
        <begin position="20"/>
        <end position="165"/>
    </location>
</feature>
<keyword evidence="3" id="KW-1185">Reference proteome</keyword>
<dbReference type="OrthoDB" id="978653at2"/>
<evidence type="ECO:0000313" key="2">
    <source>
        <dbReference type="EMBL" id="AZQ61655.1"/>
    </source>
</evidence>
<accession>A0A3Q9FLX6</accession>
<dbReference type="KEGG" id="fll:EI427_05235"/>
<organism evidence="2 3">
    <name type="scientific">Flammeovirga pectinis</name>
    <dbReference type="NCBI Taxonomy" id="2494373"/>
    <lineage>
        <taxon>Bacteria</taxon>
        <taxon>Pseudomonadati</taxon>
        <taxon>Bacteroidota</taxon>
        <taxon>Cytophagia</taxon>
        <taxon>Cytophagales</taxon>
        <taxon>Flammeovirgaceae</taxon>
        <taxon>Flammeovirga</taxon>
    </lineage>
</organism>
<name>A0A3Q9FLX6_9BACT</name>
<dbReference type="Proteomes" id="UP000267268">
    <property type="component" value="Chromosome 1"/>
</dbReference>
<protein>
    <submittedName>
        <fullName evidence="2">Uncharacterized protein</fullName>
    </submittedName>
</protein>